<evidence type="ECO:0000256" key="1">
    <source>
        <dbReference type="SAM" id="MobiDB-lite"/>
    </source>
</evidence>
<proteinExistence type="predicted"/>
<organism evidence="2">
    <name type="scientific">Sesamum latifolium</name>
    <dbReference type="NCBI Taxonomy" id="2727402"/>
    <lineage>
        <taxon>Eukaryota</taxon>
        <taxon>Viridiplantae</taxon>
        <taxon>Streptophyta</taxon>
        <taxon>Embryophyta</taxon>
        <taxon>Tracheophyta</taxon>
        <taxon>Spermatophyta</taxon>
        <taxon>Magnoliopsida</taxon>
        <taxon>eudicotyledons</taxon>
        <taxon>Gunneridae</taxon>
        <taxon>Pentapetalae</taxon>
        <taxon>asterids</taxon>
        <taxon>lamiids</taxon>
        <taxon>Lamiales</taxon>
        <taxon>Pedaliaceae</taxon>
        <taxon>Sesamum</taxon>
    </lineage>
</organism>
<evidence type="ECO:0000313" key="2">
    <source>
        <dbReference type="EMBL" id="KAL0406465.1"/>
    </source>
</evidence>
<dbReference type="EMBL" id="JACGWN010000014">
    <property type="protein sequence ID" value="KAL0406465.1"/>
    <property type="molecule type" value="Genomic_DNA"/>
</dbReference>
<dbReference type="AlphaFoldDB" id="A0AAW2TNG0"/>
<name>A0AAW2TNG0_9LAMI</name>
<comment type="caution">
    <text evidence="2">The sequence shown here is derived from an EMBL/GenBank/DDBJ whole genome shotgun (WGS) entry which is preliminary data.</text>
</comment>
<reference evidence="2" key="2">
    <citation type="journal article" date="2024" name="Plant">
        <title>Genomic evolution and insights into agronomic trait innovations of Sesamum species.</title>
        <authorList>
            <person name="Miao H."/>
            <person name="Wang L."/>
            <person name="Qu L."/>
            <person name="Liu H."/>
            <person name="Sun Y."/>
            <person name="Le M."/>
            <person name="Wang Q."/>
            <person name="Wei S."/>
            <person name="Zheng Y."/>
            <person name="Lin W."/>
            <person name="Duan Y."/>
            <person name="Cao H."/>
            <person name="Xiong S."/>
            <person name="Wang X."/>
            <person name="Wei L."/>
            <person name="Li C."/>
            <person name="Ma Q."/>
            <person name="Ju M."/>
            <person name="Zhao R."/>
            <person name="Li G."/>
            <person name="Mu C."/>
            <person name="Tian Q."/>
            <person name="Mei H."/>
            <person name="Zhang T."/>
            <person name="Gao T."/>
            <person name="Zhang H."/>
        </authorList>
    </citation>
    <scope>NUCLEOTIDE SEQUENCE</scope>
    <source>
        <strain evidence="2">KEN1</strain>
    </source>
</reference>
<reference evidence="2" key="1">
    <citation type="submission" date="2020-06" db="EMBL/GenBank/DDBJ databases">
        <authorList>
            <person name="Li T."/>
            <person name="Hu X."/>
            <person name="Zhang T."/>
            <person name="Song X."/>
            <person name="Zhang H."/>
            <person name="Dai N."/>
            <person name="Sheng W."/>
            <person name="Hou X."/>
            <person name="Wei L."/>
        </authorList>
    </citation>
    <scope>NUCLEOTIDE SEQUENCE</scope>
    <source>
        <strain evidence="2">KEN1</strain>
        <tissue evidence="2">Leaf</tissue>
    </source>
</reference>
<sequence length="111" mass="11810">MNSDDSVQARRPETELNTASTWDRTVAPVEGSTIEKISGKNITHPISQCLDVVELSSIQENPSDGSVTEKQVGEGVEGQDLVVVPVLFIAEGNQCERGVDGDMGVEGGLVR</sequence>
<protein>
    <submittedName>
        <fullName evidence="2">Uncharacterized protein</fullName>
    </submittedName>
</protein>
<gene>
    <name evidence="2" type="ORF">Slati_3960400</name>
</gene>
<accession>A0AAW2TNG0</accession>
<feature type="region of interest" description="Disordered" evidence="1">
    <location>
        <begin position="1"/>
        <end position="24"/>
    </location>
</feature>